<dbReference type="InterPro" id="IPR011989">
    <property type="entry name" value="ARM-like"/>
</dbReference>
<dbReference type="Gene3D" id="1.25.10.10">
    <property type="entry name" value="Leucine-rich Repeat Variant"/>
    <property type="match status" value="1"/>
</dbReference>
<dbReference type="NCBIfam" id="NF045662">
    <property type="entry name" value="DVU0298_fam"/>
    <property type="match status" value="1"/>
</dbReference>
<dbReference type="EMBL" id="DSMU01000061">
    <property type="protein sequence ID" value="HEL65240.1"/>
    <property type="molecule type" value="Genomic_DNA"/>
</dbReference>
<evidence type="ECO:0000313" key="1">
    <source>
        <dbReference type="EMBL" id="HEL65240.1"/>
    </source>
</evidence>
<dbReference type="AlphaFoldDB" id="A0A7C2IVB6"/>
<dbReference type="Pfam" id="PF13646">
    <property type="entry name" value="HEAT_2"/>
    <property type="match status" value="1"/>
</dbReference>
<dbReference type="SUPFAM" id="SSF48371">
    <property type="entry name" value="ARM repeat"/>
    <property type="match status" value="1"/>
</dbReference>
<comment type="caution">
    <text evidence="1">The sequence shown here is derived from an EMBL/GenBank/DDBJ whole genome shotgun (WGS) entry which is preliminary data.</text>
</comment>
<name>A0A7C2IVB6_9THEO</name>
<sequence>MKTEIESILRTGDWRRLEAEARANPRVLDALIRALYLPEEDLAWRAAEGFGRAVAALAGIEEELCRNRMRRLFWALNDESGTSGRLVAPAVGEAVARAPEIFGENALILLNVLDEPYLQAGVAWAFGRIGSVRPDLVRETVPEILPLLQSADPAVRGHAAWALGEIGAAEAVADLKALADDAGSVKIYINGQITETTVGKLAAAAAAKLEEA</sequence>
<gene>
    <name evidence="1" type="ORF">ENQ34_00965</name>
</gene>
<dbReference type="InterPro" id="IPR004155">
    <property type="entry name" value="PBS_lyase_HEAT"/>
</dbReference>
<dbReference type="InterPro" id="IPR016024">
    <property type="entry name" value="ARM-type_fold"/>
</dbReference>
<proteinExistence type="predicted"/>
<accession>A0A7C2IVB6</accession>
<dbReference type="SMART" id="SM00567">
    <property type="entry name" value="EZ_HEAT"/>
    <property type="match status" value="2"/>
</dbReference>
<organism evidence="1">
    <name type="scientific">Ammonifex degensii</name>
    <dbReference type="NCBI Taxonomy" id="42838"/>
    <lineage>
        <taxon>Bacteria</taxon>
        <taxon>Bacillati</taxon>
        <taxon>Bacillota</taxon>
        <taxon>Clostridia</taxon>
        <taxon>Thermoanaerobacterales</taxon>
        <taxon>Thermoanaerobacteraceae</taxon>
        <taxon>Ammonifex</taxon>
    </lineage>
</organism>
<protein>
    <submittedName>
        <fullName evidence="1">HEAT repeat domain-containing protein</fullName>
    </submittedName>
</protein>
<dbReference type="InterPro" id="IPR054701">
    <property type="entry name" value="DVU0298-like"/>
</dbReference>
<reference evidence="1" key="1">
    <citation type="journal article" date="2020" name="mSystems">
        <title>Genome- and Community-Level Interaction Insights into Carbon Utilization and Element Cycling Functions of Hydrothermarchaeota in Hydrothermal Sediment.</title>
        <authorList>
            <person name="Zhou Z."/>
            <person name="Liu Y."/>
            <person name="Xu W."/>
            <person name="Pan J."/>
            <person name="Luo Z.H."/>
            <person name="Li M."/>
        </authorList>
    </citation>
    <scope>NUCLEOTIDE SEQUENCE [LARGE SCALE GENOMIC DNA]</scope>
    <source>
        <strain evidence="1">SpSt-300</strain>
    </source>
</reference>